<evidence type="ECO:0000313" key="3">
    <source>
        <dbReference type="Proteomes" id="UP000585474"/>
    </source>
</evidence>
<protein>
    <submittedName>
        <fullName evidence="2">Uncharacterized protein</fullName>
    </submittedName>
</protein>
<dbReference type="GO" id="GO:0005516">
    <property type="term" value="F:calmodulin binding"/>
    <property type="evidence" value="ECO:0007669"/>
    <property type="project" value="InterPro"/>
</dbReference>
<dbReference type="PANTHER" id="PTHR33923:SF2">
    <property type="entry name" value="CALMODULIN-BINDING PROTEIN-RELATED"/>
    <property type="match status" value="1"/>
</dbReference>
<sequence>MVQTKVPNKVGIQADQAKSTAQKANIDPRKMKKSKPIKRLDFESSRTTSFRRGVPQPGKPPTMDVQPGAATTQKQFPIKGSEAEPSYMKPTSSFEARRERFQLSSRSSKTSSNSKSLIKTSNNSKALTRTSSLKMVRSLTKSPSFKLARVSIKKCSQVVVCEDLNVHRATCSSTLKDSKFPTYLELSLGATESEGTSVMKVCPYTYCSLNGHRHAPLPPLKCFLAATRGTVKAQKKLELGCQSPRCAKPSADGIKETIIQEKTVDERAAVQEIDSNSSEISPLIQEDQIDTFIEIYVNDAEDAAETTGGRKQNGDNKDGTCFAANEHLEAETTVNFEPEETDSEISDIEWEEGQYSAQSLDGVGNLSQTNAAYDNNPSSHHQSIFKSDDIVSSNFNEISVEEGPEELFDEEGARSGEGCSDRGSDSEGSFQNLVSDESTHMLNNQNYQPLPTYDVFEESTTEERDGTAESSDFKASAIISTATEELIEEPSEAREGENKVLEADEENPRNNLQLEDDETESTSSTRDEALIDCQENESIEDDEVSTLPDNQEHDSHSFTESHKDETYEDHNSSDNSEVYQSDAVSKEMEWRKEHENAGISLIRIPTFELLQRDDEPSQAFVSEGFAAETRVHSSDKQSQSNRIDEDQNLGSSEAEEDKTEEDNNEIQLGATARDDDSNQAFASEGFAAETQVHSSDEQSQSNNIDEDQNQSDKDFHEDQSFKIRGSMDSEDQTHSGLKQVSVTQKANEDIDEMVIENPTMSEPEESFPSAENEASTQAKPAFCRGGGPSSQELPKAPNNMMLIRCKGSVENLEDPRKFDPREPNYLSIEPDPEAEKRKVALLVEAFEKVMPIPKYESHLSHTQAAFAHARPILSCS</sequence>
<feature type="compositionally biased region" description="Acidic residues" evidence="1">
    <location>
        <begin position="534"/>
        <end position="544"/>
    </location>
</feature>
<comment type="caution">
    <text evidence="2">The sequence shown here is derived from an EMBL/GenBank/DDBJ whole genome shotgun (WGS) entry which is preliminary data.</text>
</comment>
<dbReference type="EMBL" id="BJWL01000007">
    <property type="protein sequence ID" value="GFY90502.1"/>
    <property type="molecule type" value="Genomic_DNA"/>
</dbReference>
<feature type="compositionally biased region" description="Basic and acidic residues" evidence="1">
    <location>
        <begin position="550"/>
        <end position="572"/>
    </location>
</feature>
<dbReference type="Proteomes" id="UP000585474">
    <property type="component" value="Unassembled WGS sequence"/>
</dbReference>
<keyword evidence="3" id="KW-1185">Reference proteome</keyword>
<feature type="region of interest" description="Disordered" evidence="1">
    <location>
        <begin position="620"/>
        <end position="747"/>
    </location>
</feature>
<feature type="compositionally biased region" description="Polar residues" evidence="1">
    <location>
        <begin position="734"/>
        <end position="745"/>
    </location>
</feature>
<evidence type="ECO:0000256" key="1">
    <source>
        <dbReference type="SAM" id="MobiDB-lite"/>
    </source>
</evidence>
<gene>
    <name evidence="2" type="ORF">Acr_07g0006990</name>
</gene>
<feature type="region of interest" description="Disordered" evidence="1">
    <location>
        <begin position="402"/>
        <end position="605"/>
    </location>
</feature>
<dbReference type="PANTHER" id="PTHR33923">
    <property type="entry name" value="CALMODULIN-BINDING PROTEIN-RELATED"/>
    <property type="match status" value="1"/>
</dbReference>
<feature type="compositionally biased region" description="Polar residues" evidence="1">
    <location>
        <begin position="426"/>
        <end position="449"/>
    </location>
</feature>
<feature type="compositionally biased region" description="Basic and acidic residues" evidence="1">
    <location>
        <begin position="491"/>
        <end position="508"/>
    </location>
</feature>
<feature type="compositionally biased region" description="Acidic residues" evidence="1">
    <location>
        <begin position="653"/>
        <end position="664"/>
    </location>
</feature>
<feature type="region of interest" description="Disordered" evidence="1">
    <location>
        <begin position="812"/>
        <end position="831"/>
    </location>
</feature>
<dbReference type="OrthoDB" id="1304871at2759"/>
<feature type="compositionally biased region" description="Polar residues" evidence="1">
    <location>
        <begin position="691"/>
        <end position="703"/>
    </location>
</feature>
<feature type="region of interest" description="Disordered" evidence="1">
    <location>
        <begin position="760"/>
        <end position="798"/>
    </location>
</feature>
<feature type="compositionally biased region" description="Polar residues" evidence="1">
    <location>
        <begin position="573"/>
        <end position="583"/>
    </location>
</feature>
<dbReference type="AlphaFoldDB" id="A0A7J0EVV4"/>
<name>A0A7J0EVV4_9ERIC</name>
<proteinExistence type="predicted"/>
<evidence type="ECO:0000313" key="2">
    <source>
        <dbReference type="EMBL" id="GFY90502.1"/>
    </source>
</evidence>
<feature type="compositionally biased region" description="Basic and acidic residues" evidence="1">
    <location>
        <begin position="411"/>
        <end position="425"/>
    </location>
</feature>
<organism evidence="2 3">
    <name type="scientific">Actinidia rufa</name>
    <dbReference type="NCBI Taxonomy" id="165716"/>
    <lineage>
        <taxon>Eukaryota</taxon>
        <taxon>Viridiplantae</taxon>
        <taxon>Streptophyta</taxon>
        <taxon>Embryophyta</taxon>
        <taxon>Tracheophyta</taxon>
        <taxon>Spermatophyta</taxon>
        <taxon>Magnoliopsida</taxon>
        <taxon>eudicotyledons</taxon>
        <taxon>Gunneridae</taxon>
        <taxon>Pentapetalae</taxon>
        <taxon>asterids</taxon>
        <taxon>Ericales</taxon>
        <taxon>Actinidiaceae</taxon>
        <taxon>Actinidia</taxon>
    </lineage>
</organism>
<feature type="compositionally biased region" description="Basic and acidic residues" evidence="1">
    <location>
        <begin position="710"/>
        <end position="733"/>
    </location>
</feature>
<accession>A0A7J0EVV4</accession>
<feature type="compositionally biased region" description="Low complexity" evidence="1">
    <location>
        <begin position="103"/>
        <end position="123"/>
    </location>
</feature>
<feature type="region of interest" description="Disordered" evidence="1">
    <location>
        <begin position="1"/>
        <end position="123"/>
    </location>
</feature>
<feature type="compositionally biased region" description="Basic and acidic residues" evidence="1">
    <location>
        <begin position="584"/>
        <end position="596"/>
    </location>
</feature>
<feature type="compositionally biased region" description="Basic and acidic residues" evidence="1">
    <location>
        <begin position="813"/>
        <end position="822"/>
    </location>
</feature>
<reference evidence="2 3" key="1">
    <citation type="submission" date="2019-07" db="EMBL/GenBank/DDBJ databases">
        <title>De Novo Assembly of kiwifruit Actinidia rufa.</title>
        <authorList>
            <person name="Sugita-Konishi S."/>
            <person name="Sato K."/>
            <person name="Mori E."/>
            <person name="Abe Y."/>
            <person name="Kisaki G."/>
            <person name="Hamano K."/>
            <person name="Suezawa K."/>
            <person name="Otani M."/>
            <person name="Fukuda T."/>
            <person name="Manabe T."/>
            <person name="Gomi K."/>
            <person name="Tabuchi M."/>
            <person name="Akimitsu K."/>
            <person name="Kataoka I."/>
        </authorList>
    </citation>
    <scope>NUCLEOTIDE SEQUENCE [LARGE SCALE GENOMIC DNA]</scope>
    <source>
        <strain evidence="3">cv. Fuchu</strain>
    </source>
</reference>
<dbReference type="InterPro" id="IPR044681">
    <property type="entry name" value="PICBP-like"/>
</dbReference>